<dbReference type="Proteomes" id="UP001353858">
    <property type="component" value="Unassembled WGS sequence"/>
</dbReference>
<proteinExistence type="predicted"/>
<sequence length="74" mass="8676">MFIKACNLFSDNPEEKLICFIKLRHNNDNFARTLKLVSPEILTFYFAIKMAASLKIHGQWFDTKGCVMLLSHRR</sequence>
<gene>
    <name evidence="1" type="ORF">RN001_006598</name>
</gene>
<protein>
    <submittedName>
        <fullName evidence="1">Uncharacterized protein</fullName>
    </submittedName>
</protein>
<dbReference type="AlphaFoldDB" id="A0AAN7Q1X0"/>
<organism evidence="1 2">
    <name type="scientific">Aquatica leii</name>
    <dbReference type="NCBI Taxonomy" id="1421715"/>
    <lineage>
        <taxon>Eukaryota</taxon>
        <taxon>Metazoa</taxon>
        <taxon>Ecdysozoa</taxon>
        <taxon>Arthropoda</taxon>
        <taxon>Hexapoda</taxon>
        <taxon>Insecta</taxon>
        <taxon>Pterygota</taxon>
        <taxon>Neoptera</taxon>
        <taxon>Endopterygota</taxon>
        <taxon>Coleoptera</taxon>
        <taxon>Polyphaga</taxon>
        <taxon>Elateriformia</taxon>
        <taxon>Elateroidea</taxon>
        <taxon>Lampyridae</taxon>
        <taxon>Luciolinae</taxon>
        <taxon>Aquatica</taxon>
    </lineage>
</organism>
<comment type="caution">
    <text evidence="1">The sequence shown here is derived from an EMBL/GenBank/DDBJ whole genome shotgun (WGS) entry which is preliminary data.</text>
</comment>
<evidence type="ECO:0000313" key="1">
    <source>
        <dbReference type="EMBL" id="KAK4883279.1"/>
    </source>
</evidence>
<keyword evidence="2" id="KW-1185">Reference proteome</keyword>
<accession>A0AAN7Q1X0</accession>
<evidence type="ECO:0000313" key="2">
    <source>
        <dbReference type="Proteomes" id="UP001353858"/>
    </source>
</evidence>
<dbReference type="EMBL" id="JARPUR010000002">
    <property type="protein sequence ID" value="KAK4883279.1"/>
    <property type="molecule type" value="Genomic_DNA"/>
</dbReference>
<name>A0AAN7Q1X0_9COLE</name>
<reference evidence="2" key="1">
    <citation type="submission" date="2023-01" db="EMBL/GenBank/DDBJ databases">
        <title>Key to firefly adult light organ development and bioluminescence: homeobox transcription factors regulate luciferase expression and transportation to peroxisome.</title>
        <authorList>
            <person name="Fu X."/>
        </authorList>
    </citation>
    <scope>NUCLEOTIDE SEQUENCE [LARGE SCALE GENOMIC DNA]</scope>
</reference>